<dbReference type="RefSeq" id="WP_078348101.1">
    <property type="nucleotide sequence ID" value="NZ_MBTF01000011.1"/>
</dbReference>
<proteinExistence type="predicted"/>
<dbReference type="AlphaFoldDB" id="A0A1S9PG80"/>
<name>A0A1S9PG80_9SPHI</name>
<organism evidence="1 2">
    <name type="scientific">Mucilaginibacter pedocola</name>
    <dbReference type="NCBI Taxonomy" id="1792845"/>
    <lineage>
        <taxon>Bacteria</taxon>
        <taxon>Pseudomonadati</taxon>
        <taxon>Bacteroidota</taxon>
        <taxon>Sphingobacteriia</taxon>
        <taxon>Sphingobacteriales</taxon>
        <taxon>Sphingobacteriaceae</taxon>
        <taxon>Mucilaginibacter</taxon>
    </lineage>
</organism>
<evidence type="ECO:0000313" key="2">
    <source>
        <dbReference type="Proteomes" id="UP000189739"/>
    </source>
</evidence>
<keyword evidence="2" id="KW-1185">Reference proteome</keyword>
<dbReference type="Proteomes" id="UP000189739">
    <property type="component" value="Unassembled WGS sequence"/>
</dbReference>
<reference evidence="1 2" key="1">
    <citation type="submission" date="2016-07" db="EMBL/GenBank/DDBJ databases">
        <title>Genomic analysis of zinc-resistant bacterium Mucilaginibacter pedocola TBZ30.</title>
        <authorList>
            <person name="Huang J."/>
            <person name="Tang J."/>
        </authorList>
    </citation>
    <scope>NUCLEOTIDE SEQUENCE [LARGE SCALE GENOMIC DNA]</scope>
    <source>
        <strain evidence="1 2">TBZ30</strain>
    </source>
</reference>
<dbReference type="STRING" id="1792845.BC343_27765"/>
<gene>
    <name evidence="1" type="ORF">BC343_27765</name>
</gene>
<dbReference type="EMBL" id="MBTF01000011">
    <property type="protein sequence ID" value="OOQ59952.1"/>
    <property type="molecule type" value="Genomic_DNA"/>
</dbReference>
<sequence length="64" mass="7391">MMPYKTPNARHYISMLKYRQLNNNQQIHRNDISLFTEKASLMPFLCSASIKTKAPLRKHNGAGN</sequence>
<protein>
    <submittedName>
        <fullName evidence="1">Uncharacterized protein</fullName>
    </submittedName>
</protein>
<accession>A0A1S9PG80</accession>
<comment type="caution">
    <text evidence="1">The sequence shown here is derived from an EMBL/GenBank/DDBJ whole genome shotgun (WGS) entry which is preliminary data.</text>
</comment>
<evidence type="ECO:0000313" key="1">
    <source>
        <dbReference type="EMBL" id="OOQ59952.1"/>
    </source>
</evidence>